<feature type="domain" description="Protein zer-1 homolog-like C-terminal" evidence="2">
    <location>
        <begin position="378"/>
        <end position="730"/>
    </location>
</feature>
<evidence type="ECO:0000259" key="3">
    <source>
        <dbReference type="Pfam" id="PF25013"/>
    </source>
</evidence>
<dbReference type="Proteomes" id="UP000695000">
    <property type="component" value="Unplaced"/>
</dbReference>
<gene>
    <name evidence="5" type="primary">LOC108558656</name>
</gene>
<dbReference type="Gene3D" id="1.25.10.10">
    <property type="entry name" value="Leucine-rich Repeat Variant"/>
    <property type="match status" value="1"/>
</dbReference>
<dbReference type="SUPFAM" id="SSF52047">
    <property type="entry name" value="RNI-like"/>
    <property type="match status" value="1"/>
</dbReference>
<reference evidence="5" key="1">
    <citation type="submission" date="2025-08" db="UniProtKB">
        <authorList>
            <consortium name="RefSeq"/>
        </authorList>
    </citation>
    <scope>IDENTIFICATION</scope>
    <source>
        <tissue evidence="5">Whole Larva</tissue>
    </source>
</reference>
<evidence type="ECO:0000313" key="4">
    <source>
        <dbReference type="Proteomes" id="UP000695000"/>
    </source>
</evidence>
<dbReference type="GeneID" id="108558656"/>
<dbReference type="Pfam" id="PF25013">
    <property type="entry name" value="LRR_Zer-1"/>
    <property type="match status" value="1"/>
</dbReference>
<sequence>MYDNPVSLQELCLEYICEYYEDVFEVSSTQPTADHCFYNQCLVLEKRISFKDEDMYLFPELSEKLLTRFNEKNLVSDTTIHLFTGRNTKLRSVKIKNCRISHEGLKILREHKLSELQCINVEISIGKIIDCLNEYSLSNLTHLNVSCCTFIDLTRHSSVVQLTKLVNLRTLNVSFTEFNQQALQIVCDDLQYLERLDISGTCVQCIKPLLKIKDRLVGLVASDLHLINTMTKTIIELDSLRHLDISLYHESFESINNMAICDILENPDKLPNLIYLDISGWRDLISKSTLETYLQTHPRLKFLGVVLNPVAFEVFLSEPTGEKDLIIAGLGNEEQLKMALKKHIDRYTYVQKALYHLFQLSGWYHTSRKDVFQLVLPAMAAHPRKFGVQMAATACLYNLTRGEISKTIHPKMLSHAVHLTLNAMESFPDEHQLQKNGLLTLCSDRILQEVSFDRYRCTKLVLESLCANDEVNMNRMSVAICSILASKISTSETSELGAKPKYMSKLLAMVKERVESGRSDITLKFTLSALWNLTDESAATCHVFLENGGAELFLKVLCVFRNDTAVETKVLGLLNNIAEVEDLRSHLMIDALMNELFTLLKDPHIDVSYFASGIVAHLSSDRPETWLVKEKTRENMLKELEEAVDSWGIPDTEMVAYRTFRPFFPLLCPGMGYGVHLWAVWAIQHVCTKNPRRYCLMLREENGLELLENLLEDGQCHENVKNICSNIIDITKMTVVHQGLIELI</sequence>
<keyword evidence="4" id="KW-1185">Reference proteome</keyword>
<feature type="domain" description="Zer-1-like leucine-rich repeats region" evidence="3">
    <location>
        <begin position="186"/>
        <end position="280"/>
    </location>
</feature>
<dbReference type="PANTHER" id="PTHR12904">
    <property type="match status" value="1"/>
</dbReference>
<dbReference type="Pfam" id="PF22964">
    <property type="entry name" value="ZER1-like_2nd"/>
    <property type="match status" value="1"/>
</dbReference>
<evidence type="ECO:0000313" key="5">
    <source>
        <dbReference type="RefSeq" id="XP_017771130.1"/>
    </source>
</evidence>
<dbReference type="RefSeq" id="XP_017771130.1">
    <property type="nucleotide sequence ID" value="XM_017915641.1"/>
</dbReference>
<dbReference type="InterPro" id="IPR016024">
    <property type="entry name" value="ARM-type_fold"/>
</dbReference>
<evidence type="ECO:0000259" key="2">
    <source>
        <dbReference type="Pfam" id="PF22964"/>
    </source>
</evidence>
<proteinExistence type="predicted"/>
<organism evidence="4 5">
    <name type="scientific">Nicrophorus vespilloides</name>
    <name type="common">Boreal carrion beetle</name>
    <dbReference type="NCBI Taxonomy" id="110193"/>
    <lineage>
        <taxon>Eukaryota</taxon>
        <taxon>Metazoa</taxon>
        <taxon>Ecdysozoa</taxon>
        <taxon>Arthropoda</taxon>
        <taxon>Hexapoda</taxon>
        <taxon>Insecta</taxon>
        <taxon>Pterygota</taxon>
        <taxon>Neoptera</taxon>
        <taxon>Endopterygota</taxon>
        <taxon>Coleoptera</taxon>
        <taxon>Polyphaga</taxon>
        <taxon>Staphyliniformia</taxon>
        <taxon>Silphidae</taxon>
        <taxon>Nicrophorinae</taxon>
        <taxon>Nicrophorus</taxon>
    </lineage>
</organism>
<dbReference type="Gene3D" id="3.80.10.10">
    <property type="entry name" value="Ribonuclease Inhibitor"/>
    <property type="match status" value="1"/>
</dbReference>
<name>A0ABM1M980_NICVS</name>
<dbReference type="SUPFAM" id="SSF48371">
    <property type="entry name" value="ARM repeat"/>
    <property type="match status" value="1"/>
</dbReference>
<dbReference type="InterPro" id="IPR056845">
    <property type="entry name" value="LRR_Zer-1"/>
</dbReference>
<dbReference type="InterPro" id="IPR055142">
    <property type="entry name" value="ZER1-like_C"/>
</dbReference>
<dbReference type="InterPro" id="IPR051341">
    <property type="entry name" value="Zyg-11_UBL_adapter"/>
</dbReference>
<dbReference type="PANTHER" id="PTHR12904:SF22">
    <property type="entry name" value="ZYG-11 FAMILY MEMBER B, CELL CYCLE REGULATOR"/>
    <property type="match status" value="1"/>
</dbReference>
<dbReference type="InterPro" id="IPR032675">
    <property type="entry name" value="LRR_dom_sf"/>
</dbReference>
<accession>A0ABM1M980</accession>
<protein>
    <submittedName>
        <fullName evidence="5">Protein zyg-11 homolog B-like</fullName>
    </submittedName>
</protein>
<keyword evidence="1" id="KW-0833">Ubl conjugation pathway</keyword>
<dbReference type="InterPro" id="IPR011989">
    <property type="entry name" value="ARM-like"/>
</dbReference>
<evidence type="ECO:0000256" key="1">
    <source>
        <dbReference type="ARBA" id="ARBA00022786"/>
    </source>
</evidence>